<dbReference type="InterPro" id="IPR036388">
    <property type="entry name" value="WH-like_DNA-bd_sf"/>
</dbReference>
<dbReference type="Proteomes" id="UP000540568">
    <property type="component" value="Unassembled WGS sequence"/>
</dbReference>
<dbReference type="EMBL" id="JACGWV010000001">
    <property type="protein sequence ID" value="MBA8806719.1"/>
    <property type="molecule type" value="Genomic_DNA"/>
</dbReference>
<comment type="caution">
    <text evidence="2">The sequence shown here is derived from an EMBL/GenBank/DDBJ whole genome shotgun (WGS) entry which is preliminary data.</text>
</comment>
<sequence>MSTAPQNASSSGLLRRINTVRVLEFAWAQDVFTATEAMDATGLTRSTVISRCAELIELGWMREVERAPAPAGKGRPARLYQLRADAGYVVGVDAGQHRVLATVADLRGTEVGRQEHPIDLEHDNAADRLAVTDTAIEEALAAAGVDAGRVLAIAVGVPAQTDVDGDSPPGQNEFWARMNPGFAAHFRERGWHTTVENDANLAAHAERALGAGRDARSFAALLSGERFGAGIVVDGALVRGSYGGAGEMRLLDYVVGVGSPHGIGFLARAWGREAHDSGALPADSALRTLAVGAIDAPAVFAAAADGDVGAIAVVDRLADRLARVCAVIDGMLDVDRIVVAGGVAPVVGDLLRRTALVLEGMVHPPAPELVASSFGADAVIVGASTLALEHVRTNALDYALGSGGS</sequence>
<dbReference type="InterPro" id="IPR043129">
    <property type="entry name" value="ATPase_NBD"/>
</dbReference>
<evidence type="ECO:0000313" key="3">
    <source>
        <dbReference type="Proteomes" id="UP000540568"/>
    </source>
</evidence>
<name>A0A7W3J5U6_9MICO</name>
<protein>
    <submittedName>
        <fullName evidence="2">Putative NBD/HSP70 family sugar kinase</fullName>
    </submittedName>
</protein>
<dbReference type="PANTHER" id="PTHR18964">
    <property type="entry name" value="ROK (REPRESSOR, ORF, KINASE) FAMILY"/>
    <property type="match status" value="1"/>
</dbReference>
<dbReference type="CDD" id="cd23763">
    <property type="entry name" value="ASKHA_ATPase_ROK"/>
    <property type="match status" value="1"/>
</dbReference>
<gene>
    <name evidence="2" type="ORF">FHX71_000661</name>
</gene>
<proteinExistence type="inferred from homology"/>
<keyword evidence="2" id="KW-0418">Kinase</keyword>
<comment type="similarity">
    <text evidence="1">Belongs to the ROK (NagC/XylR) family.</text>
</comment>
<dbReference type="InterPro" id="IPR036390">
    <property type="entry name" value="WH_DNA-bd_sf"/>
</dbReference>
<dbReference type="GO" id="GO:0016301">
    <property type="term" value="F:kinase activity"/>
    <property type="evidence" value="ECO:0007669"/>
    <property type="project" value="UniProtKB-KW"/>
</dbReference>
<reference evidence="2 3" key="1">
    <citation type="submission" date="2020-07" db="EMBL/GenBank/DDBJ databases">
        <title>Sequencing the genomes of 1000 actinobacteria strains.</title>
        <authorList>
            <person name="Klenk H.-P."/>
        </authorList>
    </citation>
    <scope>NUCLEOTIDE SEQUENCE [LARGE SCALE GENOMIC DNA]</scope>
    <source>
        <strain evidence="2 3">DSM 44121</strain>
    </source>
</reference>
<dbReference type="Gene3D" id="1.10.10.10">
    <property type="entry name" value="Winged helix-like DNA-binding domain superfamily/Winged helix DNA-binding domain"/>
    <property type="match status" value="1"/>
</dbReference>
<keyword evidence="3" id="KW-1185">Reference proteome</keyword>
<dbReference type="InterPro" id="IPR000600">
    <property type="entry name" value="ROK"/>
</dbReference>
<dbReference type="PANTHER" id="PTHR18964:SF149">
    <property type="entry name" value="BIFUNCTIONAL UDP-N-ACETYLGLUCOSAMINE 2-EPIMERASE_N-ACETYLMANNOSAMINE KINASE"/>
    <property type="match status" value="1"/>
</dbReference>
<keyword evidence="2" id="KW-0808">Transferase</keyword>
<dbReference type="RefSeq" id="WP_182614405.1">
    <property type="nucleotide sequence ID" value="NZ_BAAATF010000002.1"/>
</dbReference>
<dbReference type="AlphaFoldDB" id="A0A7W3J5U6"/>
<evidence type="ECO:0000256" key="1">
    <source>
        <dbReference type="ARBA" id="ARBA00006479"/>
    </source>
</evidence>
<evidence type="ECO:0000313" key="2">
    <source>
        <dbReference type="EMBL" id="MBA8806719.1"/>
    </source>
</evidence>
<dbReference type="SUPFAM" id="SSF46785">
    <property type="entry name" value="Winged helix' DNA-binding domain"/>
    <property type="match status" value="1"/>
</dbReference>
<dbReference type="Gene3D" id="3.30.420.40">
    <property type="match status" value="2"/>
</dbReference>
<dbReference type="SUPFAM" id="SSF53067">
    <property type="entry name" value="Actin-like ATPase domain"/>
    <property type="match status" value="1"/>
</dbReference>
<accession>A0A7W3J5U6</accession>
<organism evidence="2 3">
    <name type="scientific">Promicromonospora sukumoe</name>
    <dbReference type="NCBI Taxonomy" id="88382"/>
    <lineage>
        <taxon>Bacteria</taxon>
        <taxon>Bacillati</taxon>
        <taxon>Actinomycetota</taxon>
        <taxon>Actinomycetes</taxon>
        <taxon>Micrococcales</taxon>
        <taxon>Promicromonosporaceae</taxon>
        <taxon>Promicromonospora</taxon>
    </lineage>
</organism>
<dbReference type="Pfam" id="PF00480">
    <property type="entry name" value="ROK"/>
    <property type="match status" value="2"/>
</dbReference>